<evidence type="ECO:0000313" key="3">
    <source>
        <dbReference type="EMBL" id="PMD59985.1"/>
    </source>
</evidence>
<feature type="transmembrane region" description="Helical" evidence="2">
    <location>
        <begin position="61"/>
        <end position="81"/>
    </location>
</feature>
<dbReference type="EMBL" id="KZ613803">
    <property type="protein sequence ID" value="PMD59985.1"/>
    <property type="molecule type" value="Genomic_DNA"/>
</dbReference>
<protein>
    <submittedName>
        <fullName evidence="3">Uncharacterized protein</fullName>
    </submittedName>
</protein>
<gene>
    <name evidence="3" type="ORF">K444DRAFT_643263</name>
</gene>
<keyword evidence="2" id="KW-1133">Transmembrane helix</keyword>
<keyword evidence="2" id="KW-0472">Membrane</keyword>
<accession>A0A2J6TAD8</accession>
<dbReference type="OrthoDB" id="3945378at2759"/>
<evidence type="ECO:0000313" key="4">
    <source>
        <dbReference type="Proteomes" id="UP000235371"/>
    </source>
</evidence>
<feature type="transmembrane region" description="Helical" evidence="2">
    <location>
        <begin position="88"/>
        <end position="109"/>
    </location>
</feature>
<dbReference type="RefSeq" id="XP_024736889.1">
    <property type="nucleotide sequence ID" value="XM_024884835.1"/>
</dbReference>
<dbReference type="InParanoid" id="A0A2J6TAD8"/>
<dbReference type="STRING" id="1095630.A0A2J6TAD8"/>
<feature type="region of interest" description="Disordered" evidence="1">
    <location>
        <begin position="283"/>
        <end position="332"/>
    </location>
</feature>
<feature type="compositionally biased region" description="Polar residues" evidence="1">
    <location>
        <begin position="311"/>
        <end position="332"/>
    </location>
</feature>
<dbReference type="AlphaFoldDB" id="A0A2J6TAD8"/>
<organism evidence="3 4">
    <name type="scientific">Hyaloscypha bicolor E</name>
    <dbReference type="NCBI Taxonomy" id="1095630"/>
    <lineage>
        <taxon>Eukaryota</taxon>
        <taxon>Fungi</taxon>
        <taxon>Dikarya</taxon>
        <taxon>Ascomycota</taxon>
        <taxon>Pezizomycotina</taxon>
        <taxon>Leotiomycetes</taxon>
        <taxon>Helotiales</taxon>
        <taxon>Hyaloscyphaceae</taxon>
        <taxon>Hyaloscypha</taxon>
        <taxon>Hyaloscypha bicolor</taxon>
    </lineage>
</organism>
<keyword evidence="4" id="KW-1185">Reference proteome</keyword>
<sequence>MPNSTAVDAAFALGTTLGDNCPIVGNGDLYGLGIRIGLYLQIFTAQISGLASHVLEVDDSIGHAVVIFILATGTVLLRLILQQRIEAVEVFPILSLLVVQLGACRVPFWKKPMTVAIYLGEVVCLLSLTTWFWFHGMDTLPRSCRDDYAFFFKRVSIWNWFRKFSQAGTILAVIGGGGGVLVYLLMLPALVYSNFSQWTRGWRREDHRSEEGEHPDMGTGSFEIAFELGIVVYVEMALKWNNISGVHTLSQPGQFMPFFIALAQFITTFYRIGKYALIQSMEEDNGGPEGHDDECPHNKKDENGAVVQLDDLQSSTASNDGKTQTGVISTNV</sequence>
<feature type="transmembrane region" description="Helical" evidence="2">
    <location>
        <begin position="255"/>
        <end position="272"/>
    </location>
</feature>
<feature type="transmembrane region" description="Helical" evidence="2">
    <location>
        <begin position="170"/>
        <end position="192"/>
    </location>
</feature>
<feature type="compositionally biased region" description="Basic and acidic residues" evidence="1">
    <location>
        <begin position="289"/>
        <end position="303"/>
    </location>
</feature>
<evidence type="ECO:0000256" key="2">
    <source>
        <dbReference type="SAM" id="Phobius"/>
    </source>
</evidence>
<proteinExistence type="predicted"/>
<reference evidence="3 4" key="1">
    <citation type="submission" date="2016-04" db="EMBL/GenBank/DDBJ databases">
        <title>A degradative enzymes factory behind the ericoid mycorrhizal symbiosis.</title>
        <authorList>
            <consortium name="DOE Joint Genome Institute"/>
            <person name="Martino E."/>
            <person name="Morin E."/>
            <person name="Grelet G."/>
            <person name="Kuo A."/>
            <person name="Kohler A."/>
            <person name="Daghino S."/>
            <person name="Barry K."/>
            <person name="Choi C."/>
            <person name="Cichocki N."/>
            <person name="Clum A."/>
            <person name="Copeland A."/>
            <person name="Hainaut M."/>
            <person name="Haridas S."/>
            <person name="Labutti K."/>
            <person name="Lindquist E."/>
            <person name="Lipzen A."/>
            <person name="Khouja H.-R."/>
            <person name="Murat C."/>
            <person name="Ohm R."/>
            <person name="Olson A."/>
            <person name="Spatafora J."/>
            <person name="Veneault-Fourrey C."/>
            <person name="Henrissat B."/>
            <person name="Grigoriev I."/>
            <person name="Martin F."/>
            <person name="Perotto S."/>
        </authorList>
    </citation>
    <scope>NUCLEOTIDE SEQUENCE [LARGE SCALE GENOMIC DNA]</scope>
    <source>
        <strain evidence="3 4">E</strain>
    </source>
</reference>
<evidence type="ECO:0000256" key="1">
    <source>
        <dbReference type="SAM" id="MobiDB-lite"/>
    </source>
</evidence>
<dbReference type="Proteomes" id="UP000235371">
    <property type="component" value="Unassembled WGS sequence"/>
</dbReference>
<name>A0A2J6TAD8_9HELO</name>
<keyword evidence="2" id="KW-0812">Transmembrane</keyword>
<feature type="transmembrane region" description="Helical" evidence="2">
    <location>
        <begin position="115"/>
        <end position="134"/>
    </location>
</feature>
<dbReference type="GeneID" id="36592912"/>